<dbReference type="InterPro" id="IPR051400">
    <property type="entry name" value="HAD-like_hydrolase"/>
</dbReference>
<dbReference type="Gene3D" id="3.40.50.1000">
    <property type="entry name" value="HAD superfamily/HAD-like"/>
    <property type="match status" value="1"/>
</dbReference>
<dbReference type="GO" id="GO:0016787">
    <property type="term" value="F:hydrolase activity"/>
    <property type="evidence" value="ECO:0007669"/>
    <property type="project" value="UniProtKB-KW"/>
</dbReference>
<dbReference type="GO" id="GO:0009231">
    <property type="term" value="P:riboflavin biosynthetic process"/>
    <property type="evidence" value="ECO:0007669"/>
    <property type="project" value="TreeGrafter"/>
</dbReference>
<comment type="cofactor">
    <cofactor evidence="1">
        <name>Mg(2+)</name>
        <dbReference type="ChEBI" id="CHEBI:18420"/>
    </cofactor>
</comment>
<gene>
    <name evidence="4" type="ORF">EKG38_24265</name>
</gene>
<dbReference type="Proteomes" id="UP000267448">
    <property type="component" value="Unassembled WGS sequence"/>
</dbReference>
<dbReference type="PANTHER" id="PTHR46470:SF4">
    <property type="entry name" value="5-AMINO-6-(5-PHOSPHO-D-RIBITYLAMINO)URACIL PHOSPHATASE YIGB"/>
    <property type="match status" value="1"/>
</dbReference>
<dbReference type="PANTHER" id="PTHR46470">
    <property type="entry name" value="N-ACYLNEURAMINATE-9-PHOSPHATASE"/>
    <property type="match status" value="1"/>
</dbReference>
<keyword evidence="2 4" id="KW-0378">Hydrolase</keyword>
<dbReference type="Pfam" id="PF00702">
    <property type="entry name" value="Hydrolase"/>
    <property type="match status" value="1"/>
</dbReference>
<dbReference type="InterPro" id="IPR023214">
    <property type="entry name" value="HAD_sf"/>
</dbReference>
<comment type="caution">
    <text evidence="4">The sequence shown here is derived from an EMBL/GenBank/DDBJ whole genome shotgun (WGS) entry which is preliminary data.</text>
</comment>
<evidence type="ECO:0000256" key="3">
    <source>
        <dbReference type="ARBA" id="ARBA00022842"/>
    </source>
</evidence>
<reference evidence="4 5" key="1">
    <citation type="submission" date="2018-12" db="EMBL/GenBank/DDBJ databases">
        <authorList>
            <person name="Yu L."/>
        </authorList>
    </citation>
    <scope>NUCLEOTIDE SEQUENCE [LARGE SCALE GENOMIC DNA]</scope>
    <source>
        <strain evidence="4 5">HAW-EB2</strain>
    </source>
</reference>
<protein>
    <submittedName>
        <fullName evidence="4">HAD family hydrolase</fullName>
    </submittedName>
</protein>
<dbReference type="InterPro" id="IPR036412">
    <property type="entry name" value="HAD-like_sf"/>
</dbReference>
<organism evidence="4 5">
    <name type="scientific">Shewanella canadensis</name>
    <dbReference type="NCBI Taxonomy" id="271096"/>
    <lineage>
        <taxon>Bacteria</taxon>
        <taxon>Pseudomonadati</taxon>
        <taxon>Pseudomonadota</taxon>
        <taxon>Gammaproteobacteria</taxon>
        <taxon>Alteromonadales</taxon>
        <taxon>Shewanellaceae</taxon>
        <taxon>Shewanella</taxon>
    </lineage>
</organism>
<keyword evidence="5" id="KW-1185">Reference proteome</keyword>
<proteinExistence type="predicted"/>
<dbReference type="NCBIfam" id="TIGR01549">
    <property type="entry name" value="HAD-SF-IA-v1"/>
    <property type="match status" value="1"/>
</dbReference>
<sequence length="240" mass="27024">MVHSYIRTRDFRAISFDLDDTLYDNRPVLKRAEASLMAFLYREYGKSCRWERADWIALKTSLLLQHPELAHDTTAARLIMLEQGLLGFGYSRAEAEVGAKEGLEHFLRDRSNFTVSKTVISLLEELGQRHPLIGLTNGNVDAAKIGLDSVFQFVLHPGDGTRKKPYPDMFYTACRRLNIAHQTLLHVGDSYLNDVQGARMAGCQSVWLNPAYDRTRVDKGAGMLPHIEIGDISELSALLS</sequence>
<dbReference type="EMBL" id="RXNU01000027">
    <property type="protein sequence ID" value="RTR35941.1"/>
    <property type="molecule type" value="Genomic_DNA"/>
</dbReference>
<dbReference type="Gene3D" id="1.20.120.1600">
    <property type="match status" value="1"/>
</dbReference>
<accession>A0A3S0LHY8</accession>
<dbReference type="SFLD" id="SFLDG01129">
    <property type="entry name" value="C1.5:_HAD__Beta-PGM__Phosphata"/>
    <property type="match status" value="1"/>
</dbReference>
<name>A0A3S0LHY8_9GAMM</name>
<evidence type="ECO:0000313" key="4">
    <source>
        <dbReference type="EMBL" id="RTR35941.1"/>
    </source>
</evidence>
<dbReference type="OrthoDB" id="367448at2"/>
<keyword evidence="3" id="KW-0460">Magnesium</keyword>
<dbReference type="SFLD" id="SFLDS00003">
    <property type="entry name" value="Haloacid_Dehalogenase"/>
    <property type="match status" value="1"/>
</dbReference>
<dbReference type="SUPFAM" id="SSF56784">
    <property type="entry name" value="HAD-like"/>
    <property type="match status" value="1"/>
</dbReference>
<evidence type="ECO:0000313" key="5">
    <source>
        <dbReference type="Proteomes" id="UP000267448"/>
    </source>
</evidence>
<dbReference type="RefSeq" id="WP_126523459.1">
    <property type="nucleotide sequence ID" value="NZ_RXNU01000027.1"/>
</dbReference>
<evidence type="ECO:0000256" key="2">
    <source>
        <dbReference type="ARBA" id="ARBA00022801"/>
    </source>
</evidence>
<dbReference type="InterPro" id="IPR006439">
    <property type="entry name" value="HAD-SF_hydro_IA"/>
</dbReference>
<dbReference type="AlphaFoldDB" id="A0A3S0LHY8"/>
<evidence type="ECO:0000256" key="1">
    <source>
        <dbReference type="ARBA" id="ARBA00001946"/>
    </source>
</evidence>